<dbReference type="FunFam" id="2.30.30.30:FF:000002">
    <property type="entry name" value="Transcription termination/antitermination factor NusG"/>
    <property type="match status" value="1"/>
</dbReference>
<comment type="caution">
    <text evidence="10">The sequence shown here is derived from an EMBL/GenBank/DDBJ whole genome shotgun (WGS) entry which is preliminary data.</text>
</comment>
<proteinExistence type="inferred from homology"/>
<dbReference type="PRINTS" id="PR00338">
    <property type="entry name" value="NUSGTNSCPFCT"/>
</dbReference>
<protein>
    <recommendedName>
        <fullName evidence="5 6">Transcription termination/antitermination protein NusG</fullName>
    </recommendedName>
</protein>
<dbReference type="Pfam" id="PF00467">
    <property type="entry name" value="KOW"/>
    <property type="match status" value="1"/>
</dbReference>
<dbReference type="Gene3D" id="2.30.30.30">
    <property type="match status" value="1"/>
</dbReference>
<dbReference type="CDD" id="cd09891">
    <property type="entry name" value="NGN_Bact_1"/>
    <property type="match status" value="1"/>
</dbReference>
<dbReference type="FunFam" id="3.30.70.940:FF:000001">
    <property type="entry name" value="Transcription termination/antitermination protein NusG"/>
    <property type="match status" value="1"/>
</dbReference>
<keyword evidence="2 5" id="KW-0889">Transcription antitermination</keyword>
<dbReference type="SUPFAM" id="SSF50104">
    <property type="entry name" value="Translation proteins SH3-like domain"/>
    <property type="match status" value="1"/>
</dbReference>
<dbReference type="SMART" id="SM00738">
    <property type="entry name" value="NGN"/>
    <property type="match status" value="1"/>
</dbReference>
<dbReference type="EMBL" id="JAHLFG010000045">
    <property type="protein sequence ID" value="MBU3826737.1"/>
    <property type="molecule type" value="Genomic_DNA"/>
</dbReference>
<dbReference type="InterPro" id="IPR008991">
    <property type="entry name" value="Translation_prot_SH3-like_sf"/>
</dbReference>
<evidence type="ECO:0000256" key="3">
    <source>
        <dbReference type="ARBA" id="ARBA00023015"/>
    </source>
</evidence>
<evidence type="ECO:0000256" key="5">
    <source>
        <dbReference type="HAMAP-Rule" id="MF_00948"/>
    </source>
</evidence>
<dbReference type="PROSITE" id="PS01014">
    <property type="entry name" value="NUSG"/>
    <property type="match status" value="1"/>
</dbReference>
<dbReference type="PANTHER" id="PTHR30265:SF2">
    <property type="entry name" value="TRANSCRIPTION TERMINATION_ANTITERMINATION PROTEIN NUSG"/>
    <property type="match status" value="1"/>
</dbReference>
<dbReference type="GO" id="GO:0006353">
    <property type="term" value="P:DNA-templated transcription termination"/>
    <property type="evidence" value="ECO:0007669"/>
    <property type="project" value="UniProtKB-UniRule"/>
</dbReference>
<dbReference type="Proteomes" id="UP000824150">
    <property type="component" value="Unassembled WGS sequence"/>
</dbReference>
<feature type="domain" description="KOW" evidence="9">
    <location>
        <begin position="121"/>
        <end position="148"/>
    </location>
</feature>
<name>A0A9E2KPN0_9GAMM</name>
<reference evidence="10" key="2">
    <citation type="submission" date="2021-04" db="EMBL/GenBank/DDBJ databases">
        <authorList>
            <person name="Gilroy R."/>
        </authorList>
    </citation>
    <scope>NUCLEOTIDE SEQUENCE</scope>
    <source>
        <strain evidence="10">687</strain>
    </source>
</reference>
<keyword evidence="1 5" id="KW-0806">Transcription termination</keyword>
<dbReference type="GO" id="GO:0005829">
    <property type="term" value="C:cytosol"/>
    <property type="evidence" value="ECO:0007669"/>
    <property type="project" value="UniProtKB-ARBA"/>
</dbReference>
<dbReference type="GO" id="GO:0031564">
    <property type="term" value="P:transcription antitermination"/>
    <property type="evidence" value="ECO:0007669"/>
    <property type="project" value="UniProtKB-UniRule"/>
</dbReference>
<dbReference type="InterPro" id="IPR005824">
    <property type="entry name" value="KOW"/>
</dbReference>
<dbReference type="InterPro" id="IPR043425">
    <property type="entry name" value="NusG-like"/>
</dbReference>
<evidence type="ECO:0000256" key="1">
    <source>
        <dbReference type="ARBA" id="ARBA00022472"/>
    </source>
</evidence>
<evidence type="ECO:0000313" key="11">
    <source>
        <dbReference type="Proteomes" id="UP000824150"/>
    </source>
</evidence>
<dbReference type="CDD" id="cd06091">
    <property type="entry name" value="KOW_NusG"/>
    <property type="match status" value="1"/>
</dbReference>
<dbReference type="NCBIfam" id="TIGR00922">
    <property type="entry name" value="nusG"/>
    <property type="match status" value="1"/>
</dbReference>
<evidence type="ECO:0000313" key="10">
    <source>
        <dbReference type="EMBL" id="MBU3826737.1"/>
    </source>
</evidence>
<dbReference type="InterPro" id="IPR006645">
    <property type="entry name" value="NGN-like_dom"/>
</dbReference>
<evidence type="ECO:0000256" key="7">
    <source>
        <dbReference type="RuleBase" id="RU000538"/>
    </source>
</evidence>
<comment type="function">
    <text evidence="5 7">Participates in transcription elongation, termination and antitermination.</text>
</comment>
<keyword evidence="3 5" id="KW-0805">Transcription regulation</keyword>
<dbReference type="InterPro" id="IPR015869">
    <property type="entry name" value="Transcrpt_antiterm_NusG_bac_CS"/>
</dbReference>
<evidence type="ECO:0000256" key="4">
    <source>
        <dbReference type="ARBA" id="ARBA00023163"/>
    </source>
</evidence>
<sequence>MRWYVIQAFSGFEQRVAQTLRERVKIHQMEHDFGEILVPKEKVKEIKDGKKRESERKFFPGYVLVQMRMTDETWQLVKHTDRVLGFIGGTPDKPLPITEAEANKILARLKESEESPRPKTMFEVGEMVRAIDGAFKDFVGTVEKVDYEKNRLTVSIAIFGRATPVDLEFGQVEKDI</sequence>
<evidence type="ECO:0000256" key="6">
    <source>
        <dbReference type="NCBIfam" id="TIGR00922"/>
    </source>
</evidence>
<organism evidence="10 11">
    <name type="scientific">Candidatus Anaerobiospirillum merdipullorum</name>
    <dbReference type="NCBI Taxonomy" id="2838450"/>
    <lineage>
        <taxon>Bacteria</taxon>
        <taxon>Pseudomonadati</taxon>
        <taxon>Pseudomonadota</taxon>
        <taxon>Gammaproteobacteria</taxon>
        <taxon>Aeromonadales</taxon>
        <taxon>Succinivibrionaceae</taxon>
        <taxon>Anaerobiospirillum</taxon>
    </lineage>
</organism>
<comment type="similarity">
    <text evidence="5 7">Belongs to the NusG family.</text>
</comment>
<dbReference type="InterPro" id="IPR036735">
    <property type="entry name" value="NGN_dom_sf"/>
</dbReference>
<dbReference type="AlphaFoldDB" id="A0A9E2KPN0"/>
<evidence type="ECO:0000256" key="2">
    <source>
        <dbReference type="ARBA" id="ARBA00022814"/>
    </source>
</evidence>
<reference evidence="10" key="1">
    <citation type="journal article" date="2021" name="PeerJ">
        <title>Extensive microbial diversity within the chicken gut microbiome revealed by metagenomics and culture.</title>
        <authorList>
            <person name="Gilroy R."/>
            <person name="Ravi A."/>
            <person name="Getino M."/>
            <person name="Pursley I."/>
            <person name="Horton D.L."/>
            <person name="Alikhan N.F."/>
            <person name="Baker D."/>
            <person name="Gharbi K."/>
            <person name="Hall N."/>
            <person name="Watson M."/>
            <person name="Adriaenssens E.M."/>
            <person name="Foster-Nyarko E."/>
            <person name="Jarju S."/>
            <person name="Secka A."/>
            <person name="Antonio M."/>
            <person name="Oren A."/>
            <person name="Chaudhuri R.R."/>
            <person name="La Ragione R."/>
            <person name="Hildebrand F."/>
            <person name="Pallen M.J."/>
        </authorList>
    </citation>
    <scope>NUCLEOTIDE SEQUENCE</scope>
    <source>
        <strain evidence="10">687</strain>
    </source>
</reference>
<evidence type="ECO:0000259" key="9">
    <source>
        <dbReference type="SMART" id="SM00739"/>
    </source>
</evidence>
<dbReference type="InterPro" id="IPR047050">
    <property type="entry name" value="NGN"/>
</dbReference>
<feature type="domain" description="NusG-like N-terminal" evidence="8">
    <location>
        <begin position="1"/>
        <end position="109"/>
    </location>
</feature>
<accession>A0A9E2KPN0</accession>
<dbReference type="Pfam" id="PF02357">
    <property type="entry name" value="NusG"/>
    <property type="match status" value="1"/>
</dbReference>
<dbReference type="InterPro" id="IPR001062">
    <property type="entry name" value="Transcrpt_antiterm_NusG"/>
</dbReference>
<keyword evidence="4 5" id="KW-0804">Transcription</keyword>
<dbReference type="GO" id="GO:0032784">
    <property type="term" value="P:regulation of DNA-templated transcription elongation"/>
    <property type="evidence" value="ECO:0007669"/>
    <property type="project" value="InterPro"/>
</dbReference>
<dbReference type="SMART" id="SM00739">
    <property type="entry name" value="KOW"/>
    <property type="match status" value="1"/>
</dbReference>
<dbReference type="GO" id="GO:0006354">
    <property type="term" value="P:DNA-templated transcription elongation"/>
    <property type="evidence" value="ECO:0007669"/>
    <property type="project" value="UniProtKB-UniRule"/>
</dbReference>
<gene>
    <name evidence="5 10" type="primary">nusG</name>
    <name evidence="10" type="ORF">IAA31_04510</name>
</gene>
<dbReference type="HAMAP" id="MF_00948">
    <property type="entry name" value="NusG"/>
    <property type="match status" value="1"/>
</dbReference>
<dbReference type="InterPro" id="IPR014722">
    <property type="entry name" value="Rib_uL2_dom2"/>
</dbReference>
<dbReference type="PANTHER" id="PTHR30265">
    <property type="entry name" value="RHO-INTERACTING TRANSCRIPTION TERMINATION FACTOR NUSG"/>
    <property type="match status" value="1"/>
</dbReference>
<dbReference type="Gene3D" id="3.30.70.940">
    <property type="entry name" value="NusG, N-terminal domain"/>
    <property type="match status" value="1"/>
</dbReference>
<evidence type="ECO:0000259" key="8">
    <source>
        <dbReference type="SMART" id="SM00738"/>
    </source>
</evidence>
<dbReference type="SUPFAM" id="SSF82679">
    <property type="entry name" value="N-utilization substance G protein NusG, N-terminal domain"/>
    <property type="match status" value="1"/>
</dbReference>